<reference evidence="2" key="1">
    <citation type="journal article" date="2024" name="Front. Bioeng. Biotechnol.">
        <title>Genome-scale model development and genomic sequencing of the oleaginous clade Lipomyces.</title>
        <authorList>
            <person name="Czajka J.J."/>
            <person name="Han Y."/>
            <person name="Kim J."/>
            <person name="Mondo S.J."/>
            <person name="Hofstad B.A."/>
            <person name="Robles A."/>
            <person name="Haridas S."/>
            <person name="Riley R."/>
            <person name="LaButti K."/>
            <person name="Pangilinan J."/>
            <person name="Andreopoulos W."/>
            <person name="Lipzen A."/>
            <person name="Yan J."/>
            <person name="Wang M."/>
            <person name="Ng V."/>
            <person name="Grigoriev I.V."/>
            <person name="Spatafora J.W."/>
            <person name="Magnuson J.K."/>
            <person name="Baker S.E."/>
            <person name="Pomraning K.R."/>
        </authorList>
    </citation>
    <scope>NUCLEOTIDE SEQUENCE [LARGE SCALE GENOMIC DNA]</scope>
    <source>
        <strain evidence="2">CBS 10300</strain>
    </source>
</reference>
<evidence type="ECO:0000313" key="2">
    <source>
        <dbReference type="Proteomes" id="UP001489719"/>
    </source>
</evidence>
<name>A0ACC3TS20_9ASCO</name>
<dbReference type="Proteomes" id="UP001489719">
    <property type="component" value="Unassembled WGS sequence"/>
</dbReference>
<accession>A0ACC3TS20</accession>
<evidence type="ECO:0000313" key="1">
    <source>
        <dbReference type="EMBL" id="KAK9323667.1"/>
    </source>
</evidence>
<dbReference type="EMBL" id="MU970058">
    <property type="protein sequence ID" value="KAK9323667.1"/>
    <property type="molecule type" value="Genomic_DNA"/>
</dbReference>
<organism evidence="1 2">
    <name type="scientific">Lipomyces orientalis</name>
    <dbReference type="NCBI Taxonomy" id="1233043"/>
    <lineage>
        <taxon>Eukaryota</taxon>
        <taxon>Fungi</taxon>
        <taxon>Dikarya</taxon>
        <taxon>Ascomycota</taxon>
        <taxon>Saccharomycotina</taxon>
        <taxon>Lipomycetes</taxon>
        <taxon>Lipomycetales</taxon>
        <taxon>Lipomycetaceae</taxon>
        <taxon>Lipomyces</taxon>
    </lineage>
</organism>
<keyword evidence="2" id="KW-1185">Reference proteome</keyword>
<proteinExistence type="predicted"/>
<protein>
    <submittedName>
        <fullName evidence="1">Alpha/beta-hydrolase</fullName>
    </submittedName>
</protein>
<gene>
    <name evidence="1" type="ORF">V1517DRAFT_88688</name>
</gene>
<comment type="caution">
    <text evidence="1">The sequence shown here is derived from an EMBL/GenBank/DDBJ whole genome shotgun (WGS) entry which is preliminary data.</text>
</comment>
<sequence>MDAPSRFSLRLKACVYRGLNVIFSALDRYVSSPLPRQVSFQKWIPSTVSRPPGSIRLLFYTPEPFVRSVSAAPDSVQRKKYPVLVNFHGGGFCIGNPHDDARWATAVIEAQEAVVVSVGYRLAPEYPYPIAIDDGVDAILWIWEHADELNLDRTRIALSGFSAGGNLSFAVALKLHGLVQKRIPAVEIQLLGIVAFYPSVDWTQTRAERTASNLISRQKSPIPEGMYKFFDASYLYPQPIDMGSPYLSPGLASEELLVAALPDRLMVYSCEWDQLLVETEKFRKRLQGLGKKVGGRMVVGQAHAWDKRPSFMRGNEQRDRVYAESTAELGRMWQTATR</sequence>